<evidence type="ECO:0000256" key="1">
    <source>
        <dbReference type="SAM" id="Phobius"/>
    </source>
</evidence>
<feature type="transmembrane region" description="Helical" evidence="1">
    <location>
        <begin position="12"/>
        <end position="39"/>
    </location>
</feature>
<sequence length="170" mass="19707">MPQNQHNLTKTAIFAKILSFCVILHLAQFCLSVGQWTLIQHTNNKQMELLIGSWDGSCMAERSQLVLDYYAKQTRLKAFLPWEAKEFVYQHLANSEKGLERVMVAKALKDVGRIDRQKKLRLGCGAMWYEIPFGFHYRHCFNLTDAERFGIDELRELVNGIRNSELQVGE</sequence>
<dbReference type="AlphaFoldDB" id="A0A1E1KTL5"/>
<evidence type="ECO:0000313" key="2">
    <source>
        <dbReference type="EMBL" id="CZT00294.1"/>
    </source>
</evidence>
<dbReference type="Proteomes" id="UP000178912">
    <property type="component" value="Unassembled WGS sequence"/>
</dbReference>
<keyword evidence="1" id="KW-0812">Transmembrane</keyword>
<dbReference type="OrthoDB" id="10427615at2759"/>
<reference evidence="3" key="1">
    <citation type="submission" date="2016-03" db="EMBL/GenBank/DDBJ databases">
        <authorList>
            <person name="Guldener U."/>
        </authorList>
    </citation>
    <scope>NUCLEOTIDE SEQUENCE [LARGE SCALE GENOMIC DNA]</scope>
    <source>
        <strain evidence="3">04CH-RAC-A.6.1</strain>
    </source>
</reference>
<gene>
    <name evidence="2" type="ORF">RAG0_08381</name>
</gene>
<protein>
    <submittedName>
        <fullName evidence="2">Uncharacterized protein</fullName>
    </submittedName>
</protein>
<proteinExistence type="predicted"/>
<accession>A0A1E1KTL5</accession>
<dbReference type="EMBL" id="FJUX01000044">
    <property type="protein sequence ID" value="CZT00294.1"/>
    <property type="molecule type" value="Genomic_DNA"/>
</dbReference>
<name>A0A1E1KTL5_9HELO</name>
<organism evidence="2 3">
    <name type="scientific">Rhynchosporium agropyri</name>
    <dbReference type="NCBI Taxonomy" id="914238"/>
    <lineage>
        <taxon>Eukaryota</taxon>
        <taxon>Fungi</taxon>
        <taxon>Dikarya</taxon>
        <taxon>Ascomycota</taxon>
        <taxon>Pezizomycotina</taxon>
        <taxon>Leotiomycetes</taxon>
        <taxon>Helotiales</taxon>
        <taxon>Ploettnerulaceae</taxon>
        <taxon>Rhynchosporium</taxon>
    </lineage>
</organism>
<keyword evidence="3" id="KW-1185">Reference proteome</keyword>
<keyword evidence="1" id="KW-1133">Transmembrane helix</keyword>
<keyword evidence="1" id="KW-0472">Membrane</keyword>
<evidence type="ECO:0000313" key="3">
    <source>
        <dbReference type="Proteomes" id="UP000178912"/>
    </source>
</evidence>